<organism evidence="1 2">
    <name type="scientific">Pyricularia grisea</name>
    <name type="common">Crabgrass-specific blast fungus</name>
    <name type="synonym">Magnaporthe grisea</name>
    <dbReference type="NCBI Taxonomy" id="148305"/>
    <lineage>
        <taxon>Eukaryota</taxon>
        <taxon>Fungi</taxon>
        <taxon>Dikarya</taxon>
        <taxon>Ascomycota</taxon>
        <taxon>Pezizomycotina</taxon>
        <taxon>Sordariomycetes</taxon>
        <taxon>Sordariomycetidae</taxon>
        <taxon>Magnaporthales</taxon>
        <taxon>Pyriculariaceae</taxon>
        <taxon>Pyricularia</taxon>
    </lineage>
</organism>
<evidence type="ECO:0000313" key="1">
    <source>
        <dbReference type="Proteomes" id="UP000515153"/>
    </source>
</evidence>
<dbReference type="Proteomes" id="UP000515153">
    <property type="component" value="Unplaced"/>
</dbReference>
<accession>A0A6P8B195</accession>
<dbReference type="KEGG" id="pgri:PgNI_07889"/>
<reference evidence="2" key="2">
    <citation type="submission" date="2019-10" db="EMBL/GenBank/DDBJ databases">
        <authorList>
            <consortium name="NCBI Genome Project"/>
        </authorList>
    </citation>
    <scope>NUCLEOTIDE SEQUENCE</scope>
    <source>
        <strain evidence="2">NI907</strain>
    </source>
</reference>
<dbReference type="AlphaFoldDB" id="A0A6P8B195"/>
<evidence type="ECO:0000313" key="2">
    <source>
        <dbReference type="RefSeq" id="XP_030980814.1"/>
    </source>
</evidence>
<gene>
    <name evidence="2" type="ORF">PgNI_07889</name>
</gene>
<reference evidence="2" key="3">
    <citation type="submission" date="2025-08" db="UniProtKB">
        <authorList>
            <consortium name="RefSeq"/>
        </authorList>
    </citation>
    <scope>IDENTIFICATION</scope>
    <source>
        <strain evidence="2">NI907</strain>
    </source>
</reference>
<protein>
    <submittedName>
        <fullName evidence="2">Uncharacterized protein</fullName>
    </submittedName>
</protein>
<proteinExistence type="predicted"/>
<keyword evidence="1" id="KW-1185">Reference proteome</keyword>
<dbReference type="RefSeq" id="XP_030980814.1">
    <property type="nucleotide sequence ID" value="XM_031127893.1"/>
</dbReference>
<reference evidence="2" key="1">
    <citation type="journal article" date="2019" name="Mol. Biol. Evol.">
        <title>Blast fungal genomes show frequent chromosomal changes, gene gains and losses, and effector gene turnover.</title>
        <authorList>
            <person name="Gomez Luciano L.B."/>
            <person name="Jason Tsai I."/>
            <person name="Chuma I."/>
            <person name="Tosa Y."/>
            <person name="Chen Y.H."/>
            <person name="Li J.Y."/>
            <person name="Li M.Y."/>
            <person name="Jade Lu M.Y."/>
            <person name="Nakayashiki H."/>
            <person name="Li W.H."/>
        </authorList>
    </citation>
    <scope>NUCLEOTIDE SEQUENCE</scope>
    <source>
        <strain evidence="2">NI907</strain>
    </source>
</reference>
<sequence>MVGALISSSVDLPLSWAAWHRKPQIAAGLGGCLSVQR</sequence>
<name>A0A6P8B195_PYRGI</name>
<dbReference type="GeneID" id="41962802"/>